<feature type="region of interest" description="Disordered" evidence="1">
    <location>
        <begin position="778"/>
        <end position="799"/>
    </location>
</feature>
<protein>
    <submittedName>
        <fullName evidence="2">Uncharacterized protein</fullName>
    </submittedName>
</protein>
<feature type="compositionally biased region" description="Basic and acidic residues" evidence="1">
    <location>
        <begin position="365"/>
        <end position="374"/>
    </location>
</feature>
<accession>A0A5C3LSZ7</accession>
<proteinExistence type="predicted"/>
<dbReference type="STRING" id="68775.A0A5C3LSZ7"/>
<feature type="compositionally biased region" description="Basic residues" evidence="1">
    <location>
        <begin position="593"/>
        <end position="611"/>
    </location>
</feature>
<feature type="compositionally biased region" description="Polar residues" evidence="1">
    <location>
        <begin position="376"/>
        <end position="390"/>
    </location>
</feature>
<feature type="compositionally biased region" description="Basic and acidic residues" evidence="1">
    <location>
        <begin position="214"/>
        <end position="228"/>
    </location>
</feature>
<feature type="region of interest" description="Disordered" evidence="1">
    <location>
        <begin position="572"/>
        <end position="671"/>
    </location>
</feature>
<gene>
    <name evidence="2" type="ORF">BDQ12DRAFT_612424</name>
</gene>
<feature type="compositionally biased region" description="Polar residues" evidence="1">
    <location>
        <begin position="351"/>
        <end position="361"/>
    </location>
</feature>
<dbReference type="OrthoDB" id="3243310at2759"/>
<feature type="compositionally biased region" description="Polar residues" evidence="1">
    <location>
        <begin position="500"/>
        <end position="512"/>
    </location>
</feature>
<evidence type="ECO:0000313" key="3">
    <source>
        <dbReference type="Proteomes" id="UP000308652"/>
    </source>
</evidence>
<feature type="compositionally biased region" description="Low complexity" evidence="1">
    <location>
        <begin position="615"/>
        <end position="632"/>
    </location>
</feature>
<sequence>MNTHYPRPINRGPPAQFLTKFQNMDESWQMTDELMADIERAADQQQSQNLNNNSIGAHPYLAGYGRGESASPPKDPNVERIRASERSSPKEIESVQQRRQREQQARESPKTRDRQPTSPAVAAFVQAHTPERRMSPAHLSPLGSPGEHTSGYGQYVTRDSPPVLRRTANTANNESRATVSSHTPPLHSIRTPDRSLPVQEEAEDDVGVSSKDGAGAREPWKNAEQAHIEHHRRSLSPAPSSDLNPEGDSQRYDGSHPHGGRDSRSGHREGDKSLLEKGDVGGDRRYQEREHEDEGYTPRSPTASLPETPQDLYFPPQLGRNSGTIRAKGRNGSTDQMGMRSLDPTVFEQPLSINNSQQPTPLSDHPPKYVEPRRPTQAQARPQENQPQYQHEQRYNNDSRASQNGYYPPQVYPDDFQYEDTASAYIQAYLQSARPDAPIPPTPRSQTAAPSPSPLVSGGYDGGGKELPPFSPVAPVGSPYPYPFSHVRRNQPLNGPNRPQFPSNQSNQDPNHPSVIQEQIARQWQVYAQNNHGNVSDSTFSPSSTPFQGAAGYNPWALWHMNRTFGRMHDTISMQSSPSHEPVPLPPPPPVVMKKKDHLGLRRHSSSRKPPPRVESTQPRETSPEPSSSGEETAGEEHFAIREEPQWVNGPSPVVAEDDSADWIDEDEDGDDDDLLELEYHPVFVSNVEKRRRRWEIGWDNLVQAFQTLDRQTDATMVLLAAPSHSTKLYSIKSRAIRRQPGLSQSTGLTEIRGGFKRIAAHRRTTRSHKSSLIDRFLVPSSSSGDGSDGSSESREEDLRRALETALGSLGALGGIYEQREARWIEEMRRISEDRERVELLLRQVLGENHPLSNLLPRGP</sequence>
<evidence type="ECO:0000313" key="2">
    <source>
        <dbReference type="EMBL" id="TFK35068.1"/>
    </source>
</evidence>
<name>A0A5C3LSZ7_9AGAR</name>
<organism evidence="2 3">
    <name type="scientific">Crucibulum laeve</name>
    <dbReference type="NCBI Taxonomy" id="68775"/>
    <lineage>
        <taxon>Eukaryota</taxon>
        <taxon>Fungi</taxon>
        <taxon>Dikarya</taxon>
        <taxon>Basidiomycota</taxon>
        <taxon>Agaricomycotina</taxon>
        <taxon>Agaricomycetes</taxon>
        <taxon>Agaricomycetidae</taxon>
        <taxon>Agaricales</taxon>
        <taxon>Agaricineae</taxon>
        <taxon>Nidulariaceae</taxon>
        <taxon>Crucibulum</taxon>
    </lineage>
</organism>
<feature type="compositionally biased region" description="Polar residues" evidence="1">
    <location>
        <begin position="167"/>
        <end position="183"/>
    </location>
</feature>
<feature type="compositionally biased region" description="Acidic residues" evidence="1">
    <location>
        <begin position="656"/>
        <end position="671"/>
    </location>
</feature>
<keyword evidence="3" id="KW-1185">Reference proteome</keyword>
<evidence type="ECO:0000256" key="1">
    <source>
        <dbReference type="SAM" id="MobiDB-lite"/>
    </source>
</evidence>
<feature type="compositionally biased region" description="Low complexity" evidence="1">
    <location>
        <begin position="44"/>
        <end position="54"/>
    </location>
</feature>
<reference evidence="2 3" key="1">
    <citation type="journal article" date="2019" name="Nat. Ecol. Evol.">
        <title>Megaphylogeny resolves global patterns of mushroom evolution.</title>
        <authorList>
            <person name="Varga T."/>
            <person name="Krizsan K."/>
            <person name="Foldi C."/>
            <person name="Dima B."/>
            <person name="Sanchez-Garcia M."/>
            <person name="Sanchez-Ramirez S."/>
            <person name="Szollosi G.J."/>
            <person name="Szarkandi J.G."/>
            <person name="Papp V."/>
            <person name="Albert L."/>
            <person name="Andreopoulos W."/>
            <person name="Angelini C."/>
            <person name="Antonin V."/>
            <person name="Barry K.W."/>
            <person name="Bougher N.L."/>
            <person name="Buchanan P."/>
            <person name="Buyck B."/>
            <person name="Bense V."/>
            <person name="Catcheside P."/>
            <person name="Chovatia M."/>
            <person name="Cooper J."/>
            <person name="Damon W."/>
            <person name="Desjardin D."/>
            <person name="Finy P."/>
            <person name="Geml J."/>
            <person name="Haridas S."/>
            <person name="Hughes K."/>
            <person name="Justo A."/>
            <person name="Karasinski D."/>
            <person name="Kautmanova I."/>
            <person name="Kiss B."/>
            <person name="Kocsube S."/>
            <person name="Kotiranta H."/>
            <person name="LaButti K.M."/>
            <person name="Lechner B.E."/>
            <person name="Liimatainen K."/>
            <person name="Lipzen A."/>
            <person name="Lukacs Z."/>
            <person name="Mihaltcheva S."/>
            <person name="Morgado L.N."/>
            <person name="Niskanen T."/>
            <person name="Noordeloos M.E."/>
            <person name="Ohm R.A."/>
            <person name="Ortiz-Santana B."/>
            <person name="Ovrebo C."/>
            <person name="Racz N."/>
            <person name="Riley R."/>
            <person name="Savchenko A."/>
            <person name="Shiryaev A."/>
            <person name="Soop K."/>
            <person name="Spirin V."/>
            <person name="Szebenyi C."/>
            <person name="Tomsovsky M."/>
            <person name="Tulloss R.E."/>
            <person name="Uehling J."/>
            <person name="Grigoriev I.V."/>
            <person name="Vagvolgyi C."/>
            <person name="Papp T."/>
            <person name="Martin F.M."/>
            <person name="Miettinen O."/>
            <person name="Hibbett D.S."/>
            <person name="Nagy L.G."/>
        </authorList>
    </citation>
    <scope>NUCLEOTIDE SEQUENCE [LARGE SCALE GENOMIC DNA]</scope>
    <source>
        <strain evidence="2 3">CBS 166.37</strain>
    </source>
</reference>
<feature type="compositionally biased region" description="Low complexity" evidence="1">
    <location>
        <begin position="781"/>
        <end position="791"/>
    </location>
</feature>
<dbReference type="EMBL" id="ML213625">
    <property type="protein sequence ID" value="TFK35068.1"/>
    <property type="molecule type" value="Genomic_DNA"/>
</dbReference>
<feature type="compositionally biased region" description="Pro residues" evidence="1">
    <location>
        <begin position="581"/>
        <end position="591"/>
    </location>
</feature>
<feature type="compositionally biased region" description="Basic and acidic residues" evidence="1">
    <location>
        <begin position="76"/>
        <end position="93"/>
    </location>
</feature>
<feature type="compositionally biased region" description="Basic and acidic residues" evidence="1">
    <location>
        <begin position="635"/>
        <end position="645"/>
    </location>
</feature>
<dbReference type="Proteomes" id="UP000308652">
    <property type="component" value="Unassembled WGS sequence"/>
</dbReference>
<dbReference type="AlphaFoldDB" id="A0A5C3LSZ7"/>
<feature type="region of interest" description="Disordered" evidence="1">
    <location>
        <begin position="39"/>
        <end position="415"/>
    </location>
</feature>
<feature type="compositionally biased region" description="Basic and acidic residues" evidence="1">
    <location>
        <begin position="99"/>
        <end position="115"/>
    </location>
</feature>
<feature type="region of interest" description="Disordered" evidence="1">
    <location>
        <begin position="434"/>
        <end position="512"/>
    </location>
</feature>
<feature type="compositionally biased region" description="Basic and acidic residues" evidence="1">
    <location>
        <begin position="248"/>
        <end position="296"/>
    </location>
</feature>